<gene>
    <name evidence="1" type="ORF">METZ01_LOCUS312848</name>
</gene>
<evidence type="ECO:0000313" key="1">
    <source>
        <dbReference type="EMBL" id="SVC59994.1"/>
    </source>
</evidence>
<dbReference type="EMBL" id="UINC01100154">
    <property type="protein sequence ID" value="SVC59994.1"/>
    <property type="molecule type" value="Genomic_DNA"/>
</dbReference>
<reference evidence="1" key="1">
    <citation type="submission" date="2018-05" db="EMBL/GenBank/DDBJ databases">
        <authorList>
            <person name="Lanie J.A."/>
            <person name="Ng W.-L."/>
            <person name="Kazmierczak K.M."/>
            <person name="Andrzejewski T.M."/>
            <person name="Davidsen T.M."/>
            <person name="Wayne K.J."/>
            <person name="Tettelin H."/>
            <person name="Glass J.I."/>
            <person name="Rusch D."/>
            <person name="Podicherti R."/>
            <person name="Tsui H.-C.T."/>
            <person name="Winkler M.E."/>
        </authorList>
    </citation>
    <scope>NUCLEOTIDE SEQUENCE</scope>
</reference>
<sequence length="29" mass="3446">MLYAKLMEFNTGLFQSNKQTAMNVYFIKN</sequence>
<dbReference type="AlphaFoldDB" id="A0A382NFK2"/>
<proteinExistence type="predicted"/>
<protein>
    <submittedName>
        <fullName evidence="1">Uncharacterized protein</fullName>
    </submittedName>
</protein>
<name>A0A382NFK2_9ZZZZ</name>
<organism evidence="1">
    <name type="scientific">marine metagenome</name>
    <dbReference type="NCBI Taxonomy" id="408172"/>
    <lineage>
        <taxon>unclassified sequences</taxon>
        <taxon>metagenomes</taxon>
        <taxon>ecological metagenomes</taxon>
    </lineage>
</organism>
<accession>A0A382NFK2</accession>